<evidence type="ECO:0000313" key="3">
    <source>
        <dbReference type="Proteomes" id="UP001396898"/>
    </source>
</evidence>
<evidence type="ECO:0000313" key="2">
    <source>
        <dbReference type="EMBL" id="KAK8027886.1"/>
    </source>
</evidence>
<evidence type="ECO:0000256" key="1">
    <source>
        <dbReference type="SAM" id="MobiDB-lite"/>
    </source>
</evidence>
<sequence>MDSSSSNSSHTPPPPPQPTKGSKLWFAEKLSRKQKVLTYALATVASGRLLWIVSSAVRQQRRHVSSTSGVVGGGALKKPPPLPVAQLAVWAVFWPAAYVGLRAGERWADRAVRESGIDRPGE</sequence>
<dbReference type="Proteomes" id="UP001396898">
    <property type="component" value="Unassembled WGS sequence"/>
</dbReference>
<proteinExistence type="predicted"/>
<accession>A0ABR1S859</accession>
<organism evidence="2 3">
    <name type="scientific">Apiospora marii</name>
    <dbReference type="NCBI Taxonomy" id="335849"/>
    <lineage>
        <taxon>Eukaryota</taxon>
        <taxon>Fungi</taxon>
        <taxon>Dikarya</taxon>
        <taxon>Ascomycota</taxon>
        <taxon>Pezizomycotina</taxon>
        <taxon>Sordariomycetes</taxon>
        <taxon>Xylariomycetidae</taxon>
        <taxon>Amphisphaeriales</taxon>
        <taxon>Apiosporaceae</taxon>
        <taxon>Apiospora</taxon>
    </lineage>
</organism>
<comment type="caution">
    <text evidence="2">The sequence shown here is derived from an EMBL/GenBank/DDBJ whole genome shotgun (WGS) entry which is preliminary data.</text>
</comment>
<feature type="compositionally biased region" description="Low complexity" evidence="1">
    <location>
        <begin position="1"/>
        <end position="10"/>
    </location>
</feature>
<name>A0ABR1S859_9PEZI</name>
<gene>
    <name evidence="2" type="ORF">PG991_004942</name>
</gene>
<reference evidence="2 3" key="1">
    <citation type="submission" date="2023-01" db="EMBL/GenBank/DDBJ databases">
        <title>Analysis of 21 Apiospora genomes using comparative genomics revels a genus with tremendous synthesis potential of carbohydrate active enzymes and secondary metabolites.</title>
        <authorList>
            <person name="Sorensen T."/>
        </authorList>
    </citation>
    <scope>NUCLEOTIDE SEQUENCE [LARGE SCALE GENOMIC DNA]</scope>
    <source>
        <strain evidence="2 3">CBS 20057</strain>
    </source>
</reference>
<feature type="region of interest" description="Disordered" evidence="1">
    <location>
        <begin position="1"/>
        <end position="22"/>
    </location>
</feature>
<keyword evidence="3" id="KW-1185">Reference proteome</keyword>
<dbReference type="EMBL" id="JAQQWI010000007">
    <property type="protein sequence ID" value="KAK8027886.1"/>
    <property type="molecule type" value="Genomic_DNA"/>
</dbReference>
<protein>
    <submittedName>
        <fullName evidence="2">Uncharacterized protein</fullName>
    </submittedName>
</protein>